<dbReference type="EMBL" id="FOFP01000028">
    <property type="protein sequence ID" value="SER40665.1"/>
    <property type="molecule type" value="Genomic_DNA"/>
</dbReference>
<sequence length="200" mass="22107">MAAQTEREAVLGHTNHWFRHSEWSVEKFGHDLLAPALAAAGLVEPLATDETGEEYMRSRKAWGQRLNRIFNGTAPFPLEWKAVWLQCLPEEYARAALRDCLALFDVPNLRVPSFSPAPLPSVPSRFGELMQEFGQFVAASTPAHNGRYDRSDDPVEVDRMLKEGTDAVLAMISELMAIAAGTGRSLPALQMLVGVPVPHE</sequence>
<keyword evidence="2" id="KW-1185">Reference proteome</keyword>
<reference evidence="1 2" key="1">
    <citation type="submission" date="2016-10" db="EMBL/GenBank/DDBJ databases">
        <authorList>
            <person name="Varghese N."/>
            <person name="Submissions S."/>
        </authorList>
    </citation>
    <scope>NUCLEOTIDE SEQUENCE [LARGE SCALE GENOMIC DNA]</scope>
    <source>
        <strain evidence="1 2">CIP 109853</strain>
    </source>
</reference>
<evidence type="ECO:0000313" key="2">
    <source>
        <dbReference type="Proteomes" id="UP000198512"/>
    </source>
</evidence>
<gene>
    <name evidence="1" type="ORF">SAMN05216600_1285</name>
</gene>
<organism evidence="1 2">
    <name type="scientific">Pseudomonas cuatrocienegasensis</name>
    <dbReference type="NCBI Taxonomy" id="543360"/>
    <lineage>
        <taxon>Bacteria</taxon>
        <taxon>Pseudomonadati</taxon>
        <taxon>Pseudomonadota</taxon>
        <taxon>Gammaproteobacteria</taxon>
        <taxon>Pseudomonadales</taxon>
        <taxon>Pseudomonadaceae</taxon>
        <taxon>Pseudomonas</taxon>
    </lineage>
</organism>
<dbReference type="RefSeq" id="WP_069521892.1">
    <property type="nucleotide sequence ID" value="NZ_FOFP01000028.1"/>
</dbReference>
<name>A0ABY1BQT2_9PSED</name>
<proteinExistence type="predicted"/>
<protein>
    <recommendedName>
        <fullName evidence="3">TIGR02391 family protein</fullName>
    </recommendedName>
</protein>
<comment type="caution">
    <text evidence="1">The sequence shown here is derived from an EMBL/GenBank/DDBJ whole genome shotgun (WGS) entry which is preliminary data.</text>
</comment>
<accession>A0ABY1BQT2</accession>
<evidence type="ECO:0008006" key="3">
    <source>
        <dbReference type="Google" id="ProtNLM"/>
    </source>
</evidence>
<dbReference type="Proteomes" id="UP000198512">
    <property type="component" value="Unassembled WGS sequence"/>
</dbReference>
<evidence type="ECO:0000313" key="1">
    <source>
        <dbReference type="EMBL" id="SER40665.1"/>
    </source>
</evidence>